<name>A0A1Z1W2N7_9ACTN</name>
<keyword evidence="5" id="KW-1185">Reference proteome</keyword>
<evidence type="ECO:0000313" key="5">
    <source>
        <dbReference type="Proteomes" id="UP000195880"/>
    </source>
</evidence>
<reference evidence="4 5" key="1">
    <citation type="submission" date="2017-05" db="EMBL/GenBank/DDBJ databases">
        <title>Streptomyces alboflavus Genome sequencing and assembly.</title>
        <authorList>
            <person name="Wang Y."/>
            <person name="Du B."/>
            <person name="Ding Y."/>
            <person name="Liu H."/>
            <person name="Hou Q."/>
            <person name="Liu K."/>
            <person name="Wang C."/>
            <person name="Yao L."/>
        </authorList>
    </citation>
    <scope>NUCLEOTIDE SEQUENCE [LARGE SCALE GENOMIC DNA]</scope>
    <source>
        <strain evidence="4 5">MDJK44</strain>
    </source>
</reference>
<dbReference type="RefSeq" id="WP_087882401.1">
    <property type="nucleotide sequence ID" value="NZ_CP021748.1"/>
</dbReference>
<organism evidence="4 5">
    <name type="scientific">Streptomyces alboflavus</name>
    <dbReference type="NCBI Taxonomy" id="67267"/>
    <lineage>
        <taxon>Bacteria</taxon>
        <taxon>Bacillati</taxon>
        <taxon>Actinomycetota</taxon>
        <taxon>Actinomycetes</taxon>
        <taxon>Kitasatosporales</taxon>
        <taxon>Streptomycetaceae</taxon>
        <taxon>Streptomyces</taxon>
    </lineage>
</organism>
<keyword evidence="1" id="KW-0560">Oxidoreductase</keyword>
<dbReference type="InterPro" id="IPR023210">
    <property type="entry name" value="NADP_OxRdtase_dom"/>
</dbReference>
<feature type="region of interest" description="Disordered" evidence="2">
    <location>
        <begin position="230"/>
        <end position="260"/>
    </location>
</feature>
<sequence>MRTRQLGRTGSEVSAYCLGTMMFGPNGNPDHDDLYQIHHPDPHTDIEETLSALTDLVRSGKVRAIGSTNLPASDIVQAHWVSERRGLHRLRTEQPTYSILNRAIEREILPVARCFGMGVLVWSPLAMGLLTGRYRMNDAPSSNARMHWVPRHMTDPRKLDAVEQLIPLAEQAGLPLTHLAMAFATAHPDVTSAIIGPRTPDQLDDLPAGAATVLDDAVLDRIDDIVPPGTDIGPLDVAYQPPSLTDSGQRRRPGSERAAA</sequence>
<dbReference type="EMBL" id="CP021748">
    <property type="protein sequence ID" value="ARX80680.1"/>
    <property type="molecule type" value="Genomic_DNA"/>
</dbReference>
<dbReference type="OrthoDB" id="9768793at2"/>
<dbReference type="KEGG" id="salf:SMD44_00078"/>
<dbReference type="GO" id="GO:0016491">
    <property type="term" value="F:oxidoreductase activity"/>
    <property type="evidence" value="ECO:0007669"/>
    <property type="project" value="UniProtKB-KW"/>
</dbReference>
<dbReference type="PANTHER" id="PTHR43364:SF4">
    <property type="entry name" value="NAD(P)-LINKED OXIDOREDUCTASE SUPERFAMILY PROTEIN"/>
    <property type="match status" value="1"/>
</dbReference>
<evidence type="ECO:0000256" key="2">
    <source>
        <dbReference type="SAM" id="MobiDB-lite"/>
    </source>
</evidence>
<dbReference type="InterPro" id="IPR036812">
    <property type="entry name" value="NAD(P)_OxRdtase_dom_sf"/>
</dbReference>
<evidence type="ECO:0000259" key="3">
    <source>
        <dbReference type="Pfam" id="PF00248"/>
    </source>
</evidence>
<dbReference type="PANTHER" id="PTHR43364">
    <property type="entry name" value="NADH-SPECIFIC METHYLGLYOXAL REDUCTASE-RELATED"/>
    <property type="match status" value="1"/>
</dbReference>
<gene>
    <name evidence="4" type="ORF">SMD44_00078</name>
</gene>
<dbReference type="Pfam" id="PF00248">
    <property type="entry name" value="Aldo_ket_red"/>
    <property type="match status" value="1"/>
</dbReference>
<dbReference type="Gene3D" id="3.20.20.100">
    <property type="entry name" value="NADP-dependent oxidoreductase domain"/>
    <property type="match status" value="1"/>
</dbReference>
<accession>A0A1Z1W2N7</accession>
<protein>
    <submittedName>
        <fullName evidence="4">Aldo/keto reductase</fullName>
    </submittedName>
</protein>
<dbReference type="AlphaFoldDB" id="A0A1Z1W2N7"/>
<dbReference type="GO" id="GO:0005829">
    <property type="term" value="C:cytosol"/>
    <property type="evidence" value="ECO:0007669"/>
    <property type="project" value="TreeGrafter"/>
</dbReference>
<dbReference type="Proteomes" id="UP000195880">
    <property type="component" value="Chromosome"/>
</dbReference>
<feature type="domain" description="NADP-dependent oxidoreductase" evidence="3">
    <location>
        <begin position="30"/>
        <end position="225"/>
    </location>
</feature>
<dbReference type="InterPro" id="IPR050523">
    <property type="entry name" value="AKR_Detox_Biosynth"/>
</dbReference>
<evidence type="ECO:0000313" key="4">
    <source>
        <dbReference type="EMBL" id="ARX80680.1"/>
    </source>
</evidence>
<proteinExistence type="predicted"/>
<dbReference type="SUPFAM" id="SSF51430">
    <property type="entry name" value="NAD(P)-linked oxidoreductase"/>
    <property type="match status" value="1"/>
</dbReference>
<evidence type="ECO:0000256" key="1">
    <source>
        <dbReference type="ARBA" id="ARBA00023002"/>
    </source>
</evidence>